<dbReference type="EMBL" id="BMRE01000002">
    <property type="protein sequence ID" value="GGU22196.1"/>
    <property type="molecule type" value="Genomic_DNA"/>
</dbReference>
<gene>
    <name evidence="1" type="ORF">GCM10010178_13150</name>
</gene>
<accession>A0ABQ2UE88</accession>
<evidence type="ECO:0000313" key="1">
    <source>
        <dbReference type="EMBL" id="GGU22196.1"/>
    </source>
</evidence>
<dbReference type="Proteomes" id="UP000649573">
    <property type="component" value="Unassembled WGS sequence"/>
</dbReference>
<comment type="caution">
    <text evidence="1">The sequence shown here is derived from an EMBL/GenBank/DDBJ whole genome shotgun (WGS) entry which is preliminary data.</text>
</comment>
<keyword evidence="2" id="KW-1185">Reference proteome</keyword>
<protein>
    <recommendedName>
        <fullName evidence="3">Variable large protein</fullName>
    </recommendedName>
</protein>
<sequence>MEPLLCIIAYGVRDEGARKVMAEDAGEGTSTGVGKSISFVAETISKTAADVAGTLWNQ</sequence>
<name>A0ABQ2UE88_9PSEU</name>
<organism evidence="1 2">
    <name type="scientific">Lentzea flava</name>
    <dbReference type="NCBI Taxonomy" id="103732"/>
    <lineage>
        <taxon>Bacteria</taxon>
        <taxon>Bacillati</taxon>
        <taxon>Actinomycetota</taxon>
        <taxon>Actinomycetes</taxon>
        <taxon>Pseudonocardiales</taxon>
        <taxon>Pseudonocardiaceae</taxon>
        <taxon>Lentzea</taxon>
    </lineage>
</organism>
<reference evidence="2" key="1">
    <citation type="journal article" date="2019" name="Int. J. Syst. Evol. Microbiol.">
        <title>The Global Catalogue of Microorganisms (GCM) 10K type strain sequencing project: providing services to taxonomists for standard genome sequencing and annotation.</title>
        <authorList>
            <consortium name="The Broad Institute Genomics Platform"/>
            <consortium name="The Broad Institute Genome Sequencing Center for Infectious Disease"/>
            <person name="Wu L."/>
            <person name="Ma J."/>
        </authorList>
    </citation>
    <scope>NUCLEOTIDE SEQUENCE [LARGE SCALE GENOMIC DNA]</scope>
    <source>
        <strain evidence="2">JCM 3296</strain>
    </source>
</reference>
<proteinExistence type="predicted"/>
<evidence type="ECO:0000313" key="2">
    <source>
        <dbReference type="Proteomes" id="UP000649573"/>
    </source>
</evidence>
<evidence type="ECO:0008006" key="3">
    <source>
        <dbReference type="Google" id="ProtNLM"/>
    </source>
</evidence>